<proteinExistence type="predicted"/>
<dbReference type="KEGG" id="vil:CFK37_15125"/>
<dbReference type="EMBL" id="CP022315">
    <property type="protein sequence ID" value="ASK63394.1"/>
    <property type="molecule type" value="Genomic_DNA"/>
</dbReference>
<dbReference type="Proteomes" id="UP000198312">
    <property type="component" value="Chromosome"/>
</dbReference>
<organism evidence="2 3">
    <name type="scientific">Virgibacillus phasianinus</name>
    <dbReference type="NCBI Taxonomy" id="2017483"/>
    <lineage>
        <taxon>Bacteria</taxon>
        <taxon>Bacillati</taxon>
        <taxon>Bacillota</taxon>
        <taxon>Bacilli</taxon>
        <taxon>Bacillales</taxon>
        <taxon>Bacillaceae</taxon>
        <taxon>Virgibacillus</taxon>
    </lineage>
</organism>
<dbReference type="OrthoDB" id="2860117at2"/>
<evidence type="ECO:0000256" key="1">
    <source>
        <dbReference type="SAM" id="MobiDB-lite"/>
    </source>
</evidence>
<feature type="region of interest" description="Disordered" evidence="1">
    <location>
        <begin position="95"/>
        <end position="146"/>
    </location>
</feature>
<protein>
    <recommendedName>
        <fullName evidence="4">YqfQ-like protein</fullName>
    </recommendedName>
</protein>
<dbReference type="RefSeq" id="WP_089062653.1">
    <property type="nucleotide sequence ID" value="NZ_CP022315.1"/>
</dbReference>
<evidence type="ECO:0000313" key="2">
    <source>
        <dbReference type="EMBL" id="ASK63394.1"/>
    </source>
</evidence>
<dbReference type="Pfam" id="PF14181">
    <property type="entry name" value="YqfQ"/>
    <property type="match status" value="1"/>
</dbReference>
<dbReference type="InterPro" id="IPR025571">
    <property type="entry name" value="YqfQ"/>
</dbReference>
<keyword evidence="3" id="KW-1185">Reference proteome</keyword>
<evidence type="ECO:0008006" key="4">
    <source>
        <dbReference type="Google" id="ProtNLM"/>
    </source>
</evidence>
<gene>
    <name evidence="2" type="ORF">CFK37_15125</name>
</gene>
<feature type="compositionally biased region" description="Basic and acidic residues" evidence="1">
    <location>
        <begin position="115"/>
        <end position="137"/>
    </location>
</feature>
<evidence type="ECO:0000313" key="3">
    <source>
        <dbReference type="Proteomes" id="UP000198312"/>
    </source>
</evidence>
<name>A0A220U522_9BACI</name>
<feature type="compositionally biased region" description="Acidic residues" evidence="1">
    <location>
        <begin position="98"/>
        <end position="109"/>
    </location>
</feature>
<reference evidence="2 3" key="1">
    <citation type="submission" date="2017-07" db="EMBL/GenBank/DDBJ databases">
        <title>Virgibacillus sp. LM2416.</title>
        <authorList>
            <person name="Tak E.J."/>
            <person name="Bae J.-W."/>
        </authorList>
    </citation>
    <scope>NUCLEOTIDE SEQUENCE [LARGE SCALE GENOMIC DNA]</scope>
    <source>
        <strain evidence="2 3">LM2416</strain>
    </source>
</reference>
<accession>A0A220U522</accession>
<dbReference type="AlphaFoldDB" id="A0A220U522"/>
<sequence length="146" mass="16317">MFPMNNRPPVQERQIYDPFSIRPYHANRYPAPKPRTSIPASIASFLNPSSGGLNKTLANVQKVMNMAESAAPMIKEYGPMVKNLPAMLKMMKALNASDTDDSETDDSEVESFNTAEEHPIAASEPVHKTKRTNEPKTRQSKPKLFI</sequence>